<evidence type="ECO:0000313" key="2">
    <source>
        <dbReference type="WBParaSite" id="maker-uti_cns_0002079-snap-gene-0.3-mRNA-1"/>
    </source>
</evidence>
<reference evidence="2" key="1">
    <citation type="submission" date="2016-11" db="UniProtKB">
        <authorList>
            <consortium name="WormBaseParasite"/>
        </authorList>
    </citation>
    <scope>IDENTIFICATION</scope>
</reference>
<dbReference type="Proteomes" id="UP000095280">
    <property type="component" value="Unplaced"/>
</dbReference>
<accession>A0A1I8GIR8</accession>
<dbReference type="WBParaSite" id="maker-uti_cns_0002079-snap-gene-0.3-mRNA-1">
    <property type="protein sequence ID" value="maker-uti_cns_0002079-snap-gene-0.3-mRNA-1"/>
    <property type="gene ID" value="maker-uti_cns_0002079-snap-gene-0.3"/>
</dbReference>
<evidence type="ECO:0000313" key="1">
    <source>
        <dbReference type="Proteomes" id="UP000095280"/>
    </source>
</evidence>
<organism evidence="1 2">
    <name type="scientific">Macrostomum lignano</name>
    <dbReference type="NCBI Taxonomy" id="282301"/>
    <lineage>
        <taxon>Eukaryota</taxon>
        <taxon>Metazoa</taxon>
        <taxon>Spiralia</taxon>
        <taxon>Lophotrochozoa</taxon>
        <taxon>Platyhelminthes</taxon>
        <taxon>Rhabditophora</taxon>
        <taxon>Macrostomorpha</taxon>
        <taxon>Macrostomida</taxon>
        <taxon>Macrostomidae</taxon>
        <taxon>Macrostomum</taxon>
    </lineage>
</organism>
<keyword evidence="1" id="KW-1185">Reference proteome</keyword>
<sequence length="108" mass="11473">PSECTMQTMQNIKQEEYYRACSLAAGAPLAPVIQRLLKNRLGPTEHPDSRLRQQPAGLIADSLLDSAEGAGRRQHQRRAAAEVAVAAVAAAAAAAEEPATSRPTGDRK</sequence>
<protein>
    <submittedName>
        <fullName evidence="2">Uncharacterized protein</fullName>
    </submittedName>
</protein>
<name>A0A1I8GIR8_9PLAT</name>
<proteinExistence type="predicted"/>
<dbReference type="AlphaFoldDB" id="A0A1I8GIR8"/>